<evidence type="ECO:0000256" key="4">
    <source>
        <dbReference type="ARBA" id="ARBA00022737"/>
    </source>
</evidence>
<dbReference type="AlphaFoldDB" id="A0AAI8Z372"/>
<dbReference type="InterPro" id="IPR001611">
    <property type="entry name" value="Leu-rich_rpt"/>
</dbReference>
<reference evidence="6" key="1">
    <citation type="submission" date="2023-11" db="EMBL/GenBank/DDBJ databases">
        <authorList>
            <person name="Alioto T."/>
            <person name="Alioto T."/>
            <person name="Gomez Garrido J."/>
        </authorList>
    </citation>
    <scope>NUCLEOTIDE SEQUENCE</scope>
</reference>
<evidence type="ECO:0000313" key="6">
    <source>
        <dbReference type="EMBL" id="CAK4031617.1"/>
    </source>
</evidence>
<dbReference type="SUPFAM" id="SSF52075">
    <property type="entry name" value="Outer arm dynein light chain 1"/>
    <property type="match status" value="1"/>
</dbReference>
<evidence type="ECO:0000256" key="3">
    <source>
        <dbReference type="ARBA" id="ARBA00022614"/>
    </source>
</evidence>
<keyword evidence="3" id="KW-0433">Leucine-rich repeat</keyword>
<protein>
    <submittedName>
        <fullName evidence="6">Leucine-rich repeat-containing</fullName>
    </submittedName>
</protein>
<dbReference type="FunFam" id="3.80.10.10:FF:000273">
    <property type="entry name" value="Leucine Rich Repeat domain protein"/>
    <property type="match status" value="1"/>
</dbReference>
<feature type="compositionally biased region" description="Polar residues" evidence="5">
    <location>
        <begin position="740"/>
        <end position="749"/>
    </location>
</feature>
<feature type="region of interest" description="Disordered" evidence="5">
    <location>
        <begin position="825"/>
        <end position="857"/>
    </location>
</feature>
<feature type="region of interest" description="Disordered" evidence="5">
    <location>
        <begin position="657"/>
        <end position="794"/>
    </location>
</feature>
<dbReference type="PANTHER" id="PTHR15454">
    <property type="entry name" value="NISCHARIN RELATED"/>
    <property type="match status" value="1"/>
</dbReference>
<dbReference type="EMBL" id="CAVMBE010000050">
    <property type="protein sequence ID" value="CAK4031617.1"/>
    <property type="molecule type" value="Genomic_DNA"/>
</dbReference>
<comment type="subcellular location">
    <subcellularLocation>
        <location evidence="1">Cytoplasm</location>
    </subcellularLocation>
</comment>
<keyword evidence="2" id="KW-0963">Cytoplasm</keyword>
<keyword evidence="7" id="KW-1185">Reference proteome</keyword>
<evidence type="ECO:0000256" key="2">
    <source>
        <dbReference type="ARBA" id="ARBA00022490"/>
    </source>
</evidence>
<dbReference type="Gene3D" id="3.80.10.10">
    <property type="entry name" value="Ribonuclease Inhibitor"/>
    <property type="match status" value="1"/>
</dbReference>
<feature type="compositionally biased region" description="Low complexity" evidence="5">
    <location>
        <begin position="83"/>
        <end position="92"/>
    </location>
</feature>
<dbReference type="PROSITE" id="PS51450">
    <property type="entry name" value="LRR"/>
    <property type="match status" value="1"/>
</dbReference>
<accession>A0AAI8Z372</accession>
<evidence type="ECO:0000313" key="7">
    <source>
        <dbReference type="Proteomes" id="UP001296104"/>
    </source>
</evidence>
<evidence type="ECO:0000256" key="5">
    <source>
        <dbReference type="SAM" id="MobiDB-lite"/>
    </source>
</evidence>
<dbReference type="InterPro" id="IPR032675">
    <property type="entry name" value="LRR_dom_sf"/>
</dbReference>
<feature type="region of interest" description="Disordered" evidence="5">
    <location>
        <begin position="313"/>
        <end position="434"/>
    </location>
</feature>
<sequence length="857" mass="93872">MDSEDGQLFVKACTYLPAHPSRRSAPLSIASVDRQCPKLSQQVLIASFSQTLASFVRTHEKALANALQLQRQKTKNGKEQAGATSTSTSAPSSTTISLAEALTRPSLFFSSQSIRPAKLTLTPHHLYFLLSKFEDLGVDVGSMTVRLENLHSDAPYTYSSFTGQAPKSRGKQSDADSLRSVSSVRSVMSSMSSMWSSLTLSNSAAKAEKQMAQHRDDLKYLYSCFTKIPALRLSPDHRAKLISGFEEFPFDTAVPLFVFKNVSSLEICDLDFRQFHGWDRLSEQLRSLTVKRATLDDPIDLLYNIVLDDAEKRRKRSSKTQVPTTPSTPGAFWSISNTPPKSHFARLPASSPATPDLGGRRSSLSSSYMLARGVSSDGAPASGPIKGSHSPPRPSTSARPGSLQKPPSRSGTPKNRRSSGSSGSSHHEMSPRHSTSDLLAMGILPPSKWRFLRHLSVAESGLTELHASSLAPVSGTLQSFDLSGNLFNEIPSEALAALTHLRALNLSNCMITSLASLSKAPLPAITTLNLRSNRLLNLAGIERLFSLERIDVRDNKLHDPTELARLTAIPDIRDLYVMKNPFTRTHSKYRVTIFNLFRLAPGYTKDVSIDTMGPLYHEKKHLVDRAPEPANKPVIRPPPEDEELPILDLEIFQASAGVASASGPGHRRTTSDMGPQSTVRRKKATRRRIVELSQSEQRAARPNEDLAAETAVPELTELPPMPPTPATESDQPPTPEPTPYQLTPSTQLAPTAAPVRPKLDTSFTSPSPRQPKIRDASDDDNSPVHWPEDLGSNTDVYRQKVEALKKDLGPNWLSALNEERFVDTRARNRSFSPASRTSTIRADRPSRGVSVGGRTLG</sequence>
<name>A0AAI8Z372_9PEZI</name>
<feature type="compositionally biased region" description="Basic and acidic residues" evidence="5">
    <location>
        <begin position="425"/>
        <end position="434"/>
    </location>
</feature>
<evidence type="ECO:0000256" key="1">
    <source>
        <dbReference type="ARBA" id="ARBA00004496"/>
    </source>
</evidence>
<organism evidence="6 7">
    <name type="scientific">Lecanosticta acicola</name>
    <dbReference type="NCBI Taxonomy" id="111012"/>
    <lineage>
        <taxon>Eukaryota</taxon>
        <taxon>Fungi</taxon>
        <taxon>Dikarya</taxon>
        <taxon>Ascomycota</taxon>
        <taxon>Pezizomycotina</taxon>
        <taxon>Dothideomycetes</taxon>
        <taxon>Dothideomycetidae</taxon>
        <taxon>Mycosphaerellales</taxon>
        <taxon>Mycosphaerellaceae</taxon>
        <taxon>Lecanosticta</taxon>
    </lineage>
</organism>
<dbReference type="Pfam" id="PF13855">
    <property type="entry name" value="LRR_8"/>
    <property type="match status" value="1"/>
</dbReference>
<feature type="compositionally biased region" description="Polar residues" evidence="5">
    <location>
        <begin position="395"/>
        <end position="413"/>
    </location>
</feature>
<dbReference type="PANTHER" id="PTHR15454:SF69">
    <property type="entry name" value="SERINE_THREONINE-PROTEIN KINASE 11-INTERACTING PROTEIN"/>
    <property type="match status" value="1"/>
</dbReference>
<dbReference type="GO" id="GO:0005737">
    <property type="term" value="C:cytoplasm"/>
    <property type="evidence" value="ECO:0007669"/>
    <property type="project" value="UniProtKB-SubCell"/>
</dbReference>
<proteinExistence type="predicted"/>
<feature type="compositionally biased region" description="Polar residues" evidence="5">
    <location>
        <begin position="319"/>
        <end position="340"/>
    </location>
</feature>
<dbReference type="Proteomes" id="UP001296104">
    <property type="component" value="Unassembled WGS sequence"/>
</dbReference>
<keyword evidence="4" id="KW-0677">Repeat</keyword>
<feature type="compositionally biased region" description="Polar residues" evidence="5">
    <location>
        <begin position="829"/>
        <end position="840"/>
    </location>
</feature>
<comment type="caution">
    <text evidence="6">The sequence shown here is derived from an EMBL/GenBank/DDBJ whole genome shotgun (WGS) entry which is preliminary data.</text>
</comment>
<feature type="region of interest" description="Disordered" evidence="5">
    <location>
        <begin position="70"/>
        <end position="92"/>
    </location>
</feature>
<gene>
    <name evidence="6" type="ORF">LECACI_7A006775</name>
</gene>